<dbReference type="Proteomes" id="UP001156389">
    <property type="component" value="Unassembled WGS sequence"/>
</dbReference>
<evidence type="ECO:0000313" key="2">
    <source>
        <dbReference type="EMBL" id="MCT2594734.1"/>
    </source>
</evidence>
<comment type="caution">
    <text evidence="2">The sequence shown here is derived from an EMBL/GenBank/DDBJ whole genome shotgun (WGS) entry which is preliminary data.</text>
</comment>
<feature type="compositionally biased region" description="Basic and acidic residues" evidence="1">
    <location>
        <begin position="1"/>
        <end position="16"/>
    </location>
</feature>
<dbReference type="SUPFAM" id="SSF56801">
    <property type="entry name" value="Acetyl-CoA synthetase-like"/>
    <property type="match status" value="1"/>
</dbReference>
<proteinExistence type="predicted"/>
<protein>
    <submittedName>
        <fullName evidence="2">Uncharacterized protein</fullName>
    </submittedName>
</protein>
<gene>
    <name evidence="2" type="ORF">LHJ74_33290</name>
</gene>
<evidence type="ECO:0000256" key="1">
    <source>
        <dbReference type="SAM" id="MobiDB-lite"/>
    </source>
</evidence>
<accession>A0ABT2K3I5</accession>
<feature type="region of interest" description="Disordered" evidence="1">
    <location>
        <begin position="1"/>
        <end position="21"/>
    </location>
</feature>
<dbReference type="EMBL" id="JAJAGO010000026">
    <property type="protein sequence ID" value="MCT2594734.1"/>
    <property type="molecule type" value="Genomic_DNA"/>
</dbReference>
<reference evidence="2 3" key="1">
    <citation type="submission" date="2021-10" db="EMBL/GenBank/DDBJ databases">
        <title>Streptomyces gossypii sp. nov., isolated from soil collected from cotton field.</title>
        <authorList>
            <person name="Ge X."/>
            <person name="Chen X."/>
            <person name="Liu W."/>
        </authorList>
    </citation>
    <scope>NUCLEOTIDE SEQUENCE [LARGE SCALE GENOMIC DNA]</scope>
    <source>
        <strain evidence="2 3">N2-109</strain>
    </source>
</reference>
<dbReference type="RefSeq" id="WP_260222089.1">
    <property type="nucleotide sequence ID" value="NZ_JAJAGO010000026.1"/>
</dbReference>
<name>A0ABT2K3I5_9ACTN</name>
<evidence type="ECO:0000313" key="3">
    <source>
        <dbReference type="Proteomes" id="UP001156389"/>
    </source>
</evidence>
<sequence>MSRPYAPEEHEPRMPEEDGLGPGLFDLERELLELPCVREAVVLPVRLPEVGEVALLAFVPLGYGQETAGRRAVLAACGRCLPGAFAHAVATDGIPRGASGAVRSGLLLDQLLPQIARDLVSPFSMSD</sequence>
<organism evidence="2 3">
    <name type="scientific">Streptomyces gossypii</name>
    <dbReference type="NCBI Taxonomy" id="2883101"/>
    <lineage>
        <taxon>Bacteria</taxon>
        <taxon>Bacillati</taxon>
        <taxon>Actinomycetota</taxon>
        <taxon>Actinomycetes</taxon>
        <taxon>Kitasatosporales</taxon>
        <taxon>Streptomycetaceae</taxon>
        <taxon>Streptomyces</taxon>
    </lineage>
</organism>
<keyword evidence="3" id="KW-1185">Reference proteome</keyword>